<dbReference type="eggNOG" id="COG1565">
    <property type="taxonomic scope" value="Bacteria"/>
</dbReference>
<dbReference type="STRING" id="1461694.ATO9_14050"/>
<accession>A0A0A0ECB4</accession>
<keyword evidence="2" id="KW-0808">Transferase</keyword>
<dbReference type="EMBL" id="AQQX01000005">
    <property type="protein sequence ID" value="KGM48099.1"/>
    <property type="molecule type" value="Genomic_DNA"/>
</dbReference>
<dbReference type="PANTHER" id="PTHR12049">
    <property type="entry name" value="PROTEIN ARGININE METHYLTRANSFERASE NDUFAF7, MITOCHONDRIAL"/>
    <property type="match status" value="1"/>
</dbReference>
<dbReference type="GO" id="GO:0032259">
    <property type="term" value="P:methylation"/>
    <property type="evidence" value="ECO:0007669"/>
    <property type="project" value="UniProtKB-KW"/>
</dbReference>
<dbReference type="SUPFAM" id="SSF53335">
    <property type="entry name" value="S-adenosyl-L-methionine-dependent methyltransferases"/>
    <property type="match status" value="1"/>
</dbReference>
<gene>
    <name evidence="3" type="ORF">ATO9_14050</name>
</gene>
<dbReference type="GO" id="GO:0035243">
    <property type="term" value="F:protein-arginine omega-N symmetric methyltransferase activity"/>
    <property type="evidence" value="ECO:0007669"/>
    <property type="project" value="TreeGrafter"/>
</dbReference>
<dbReference type="InterPro" id="IPR029063">
    <property type="entry name" value="SAM-dependent_MTases_sf"/>
</dbReference>
<dbReference type="AlphaFoldDB" id="A0A0A0ECB4"/>
<dbReference type="RefSeq" id="WP_043750528.1">
    <property type="nucleotide sequence ID" value="NZ_AQQX01000005.1"/>
</dbReference>
<proteinExistence type="predicted"/>
<keyword evidence="1" id="KW-0489">Methyltransferase</keyword>
<comment type="caution">
    <text evidence="3">The sequence shown here is derived from an EMBL/GenBank/DDBJ whole genome shotgun (WGS) entry which is preliminary data.</text>
</comment>
<keyword evidence="4" id="KW-1185">Reference proteome</keyword>
<reference evidence="3 4" key="1">
    <citation type="journal article" date="2015" name="Antonie Van Leeuwenhoek">
        <title>Pseudooceanicola atlanticus gen. nov. sp. nov., isolated from surface seawater of the Atlantic Ocean and reclassification of Oceanicola batsensis, Oceanicola marinus, Oceanicola nitratireducens, Oceanicola nanhaiensis, Oceanicola antarcticus and Oceanicola flagellatus, as Pseudooceanicola batsensis comb. nov., Pseudooceanicola marinus comb. nov., Pseudooceanicola nitratireducens comb. nov., Pseudooceanicola nanhaiensis comb. nov., Pseudooceanicola antarcticus comb. nov., and Pseudooceanicola flagellatus comb. nov.</title>
        <authorList>
            <person name="Lai Q."/>
            <person name="Li G."/>
            <person name="Liu X."/>
            <person name="Du Y."/>
            <person name="Sun F."/>
            <person name="Shao Z."/>
        </authorList>
    </citation>
    <scope>NUCLEOTIDE SEQUENCE [LARGE SCALE GENOMIC DNA]</scope>
    <source>
        <strain evidence="3 4">22II-s11g</strain>
    </source>
</reference>
<dbReference type="Gene3D" id="3.40.50.12710">
    <property type="match status" value="1"/>
</dbReference>
<evidence type="ECO:0000256" key="2">
    <source>
        <dbReference type="ARBA" id="ARBA00022679"/>
    </source>
</evidence>
<sequence>MTPLMKTLRLKIAAEGPMRLSDYMAACLLDPQHGYYTTRDPLGAAGDFTTAPEISQMFGEMLGLALAQSWLDQGAPAPFTLAEAGPGRGTLMADILRATRGVPGFHNAAEVVLIEASPALRKAQQALLEGHAVRWIDTVDHLPERPLWFVANEFFDALPIRQFQRQGGGWAERCVALAEGEDGTEALKPGLAPPRPETLLAGRMENTKDGDIVELRPAANAIAATLGARIADHGGAALIVDYGGWRSVGDTFQALQGHRMVDPFATPGEADLTAHVDFEPIARAAAPAIAAPLVGQGLFLERLGITQRAQALADRMTGDALTSHIAAHRRLTHPEEMGTLFKVLALTPVGAAPIPGTEGPGPAPA</sequence>
<dbReference type="InterPro" id="IPR038375">
    <property type="entry name" value="NDUFAF7_sf"/>
</dbReference>
<name>A0A0A0ECB4_9RHOB</name>
<protein>
    <submittedName>
        <fullName evidence="3">ATP synthase subunit beta</fullName>
    </submittedName>
</protein>
<evidence type="ECO:0000256" key="1">
    <source>
        <dbReference type="ARBA" id="ARBA00022603"/>
    </source>
</evidence>
<dbReference type="PANTHER" id="PTHR12049:SF7">
    <property type="entry name" value="PROTEIN ARGININE METHYLTRANSFERASE NDUFAF7, MITOCHONDRIAL"/>
    <property type="match status" value="1"/>
</dbReference>
<evidence type="ECO:0000313" key="4">
    <source>
        <dbReference type="Proteomes" id="UP000030004"/>
    </source>
</evidence>
<dbReference type="InterPro" id="IPR003788">
    <property type="entry name" value="NDUFAF7"/>
</dbReference>
<dbReference type="Pfam" id="PF02636">
    <property type="entry name" value="Methyltransf_28"/>
    <property type="match status" value="1"/>
</dbReference>
<evidence type="ECO:0000313" key="3">
    <source>
        <dbReference type="EMBL" id="KGM48099.1"/>
    </source>
</evidence>
<organism evidence="3 4">
    <name type="scientific">Pseudooceanicola atlanticus</name>
    <dbReference type="NCBI Taxonomy" id="1461694"/>
    <lineage>
        <taxon>Bacteria</taxon>
        <taxon>Pseudomonadati</taxon>
        <taxon>Pseudomonadota</taxon>
        <taxon>Alphaproteobacteria</taxon>
        <taxon>Rhodobacterales</taxon>
        <taxon>Paracoccaceae</taxon>
        <taxon>Pseudooceanicola</taxon>
    </lineage>
</organism>
<dbReference type="Proteomes" id="UP000030004">
    <property type="component" value="Unassembled WGS sequence"/>
</dbReference>